<evidence type="ECO:0000256" key="5">
    <source>
        <dbReference type="ARBA" id="ARBA00022840"/>
    </source>
</evidence>
<dbReference type="CDD" id="cd01133">
    <property type="entry name" value="F1-ATPase_beta_CD"/>
    <property type="match status" value="1"/>
</dbReference>
<dbReference type="PANTHER" id="PTHR15184">
    <property type="entry name" value="ATP SYNTHASE"/>
    <property type="match status" value="1"/>
</dbReference>
<reference evidence="13 14" key="1">
    <citation type="submission" date="2023-07" db="EMBL/GenBank/DDBJ databases">
        <title>Genomic Encyclopedia of Type Strains, Phase IV (KMG-IV): sequencing the most valuable type-strain genomes for metagenomic binning, comparative biology and taxonomic classification.</title>
        <authorList>
            <person name="Goeker M."/>
        </authorList>
    </citation>
    <scope>NUCLEOTIDE SEQUENCE [LARGE SCALE GENOMIC DNA]</scope>
    <source>
        <strain evidence="13 14">DSM 1400</strain>
    </source>
</reference>
<dbReference type="PANTHER" id="PTHR15184:SF71">
    <property type="entry name" value="ATP SYNTHASE SUBUNIT BETA, MITOCHONDRIAL"/>
    <property type="match status" value="1"/>
</dbReference>
<dbReference type="RefSeq" id="WP_111943890.1">
    <property type="nucleotide sequence ID" value="NZ_BAAACJ010000024.1"/>
</dbReference>
<evidence type="ECO:0000256" key="4">
    <source>
        <dbReference type="ARBA" id="ARBA00022741"/>
    </source>
</evidence>
<keyword evidence="4 11" id="KW-0547">Nucleotide-binding</keyword>
<dbReference type="InterPro" id="IPR003593">
    <property type="entry name" value="AAA+_ATPase"/>
</dbReference>
<dbReference type="Pfam" id="PF00006">
    <property type="entry name" value="ATP-synt_ab"/>
    <property type="match status" value="1"/>
</dbReference>
<dbReference type="InterPro" id="IPR036121">
    <property type="entry name" value="ATPase_F1/V1/A1_a/bsu_N_sf"/>
</dbReference>
<evidence type="ECO:0000256" key="1">
    <source>
        <dbReference type="ARBA" id="ARBA00004370"/>
    </source>
</evidence>
<dbReference type="InterPro" id="IPR055190">
    <property type="entry name" value="ATP-synt_VA_C"/>
</dbReference>
<dbReference type="Pfam" id="PF22919">
    <property type="entry name" value="ATP-synt_VA_C"/>
    <property type="match status" value="1"/>
</dbReference>
<comment type="function">
    <text evidence="11">Produces ATP from ADP in the presence of a proton gradient across the membrane. The catalytic sites are hosted primarily by the beta subunits.</text>
</comment>
<comment type="catalytic activity">
    <reaction evidence="11">
        <text>ATP + H2O + 4 H(+)(in) = ADP + phosphate + 5 H(+)(out)</text>
        <dbReference type="Rhea" id="RHEA:57720"/>
        <dbReference type="ChEBI" id="CHEBI:15377"/>
        <dbReference type="ChEBI" id="CHEBI:15378"/>
        <dbReference type="ChEBI" id="CHEBI:30616"/>
        <dbReference type="ChEBI" id="CHEBI:43474"/>
        <dbReference type="ChEBI" id="CHEBI:456216"/>
        <dbReference type="EC" id="7.1.2.2"/>
    </reaction>
</comment>
<keyword evidence="9 11" id="KW-0139">CF(1)</keyword>
<dbReference type="Gene3D" id="2.40.10.170">
    <property type="match status" value="1"/>
</dbReference>
<comment type="caution">
    <text evidence="13">The sequence shown here is derived from an EMBL/GenBank/DDBJ whole genome shotgun (WGS) entry which is preliminary data.</text>
</comment>
<keyword evidence="11" id="KW-0375">Hydrogen ion transport</keyword>
<dbReference type="SUPFAM" id="SSF52540">
    <property type="entry name" value="P-loop containing nucleoside triphosphate hydrolases"/>
    <property type="match status" value="1"/>
</dbReference>
<dbReference type="HAMAP" id="MF_01347">
    <property type="entry name" value="ATP_synth_beta_bact"/>
    <property type="match status" value="1"/>
</dbReference>
<feature type="binding site" evidence="11">
    <location>
        <begin position="152"/>
        <end position="159"/>
    </location>
    <ligand>
        <name>ATP</name>
        <dbReference type="ChEBI" id="CHEBI:30616"/>
    </ligand>
</feature>
<evidence type="ECO:0000256" key="9">
    <source>
        <dbReference type="ARBA" id="ARBA00023196"/>
    </source>
</evidence>
<dbReference type="InterPro" id="IPR005722">
    <property type="entry name" value="ATP_synth_F1_bsu"/>
</dbReference>
<organism evidence="13 14">
    <name type="scientific">Hathewaya limosa</name>
    <name type="common">Clostridium limosum</name>
    <dbReference type="NCBI Taxonomy" id="1536"/>
    <lineage>
        <taxon>Bacteria</taxon>
        <taxon>Bacillati</taxon>
        <taxon>Bacillota</taxon>
        <taxon>Clostridia</taxon>
        <taxon>Eubacteriales</taxon>
        <taxon>Clostridiaceae</taxon>
        <taxon>Hathewaya</taxon>
    </lineage>
</organism>
<dbReference type="InterPro" id="IPR000194">
    <property type="entry name" value="ATPase_F1/V1/A1_a/bsu_nucl-bd"/>
</dbReference>
<evidence type="ECO:0000256" key="3">
    <source>
        <dbReference type="ARBA" id="ARBA00022448"/>
    </source>
</evidence>
<dbReference type="SUPFAM" id="SSF50615">
    <property type="entry name" value="N-terminal domain of alpha and beta subunits of F1 ATP synthase"/>
    <property type="match status" value="1"/>
</dbReference>
<dbReference type="InterPro" id="IPR020003">
    <property type="entry name" value="ATPase_a/bsu_AS"/>
</dbReference>
<evidence type="ECO:0000259" key="12">
    <source>
        <dbReference type="SMART" id="SM00382"/>
    </source>
</evidence>
<dbReference type="Gene3D" id="3.40.50.300">
    <property type="entry name" value="P-loop containing nucleotide triphosphate hydrolases"/>
    <property type="match status" value="1"/>
</dbReference>
<dbReference type="InterPro" id="IPR024034">
    <property type="entry name" value="ATPase_F1/V1_b/a_C"/>
</dbReference>
<name>A0ABU0JQS5_HATLI</name>
<evidence type="ECO:0000256" key="6">
    <source>
        <dbReference type="ARBA" id="ARBA00022967"/>
    </source>
</evidence>
<dbReference type="Pfam" id="PF02874">
    <property type="entry name" value="ATP-synt_ab_N"/>
    <property type="match status" value="1"/>
</dbReference>
<feature type="domain" description="AAA+ ATPase" evidence="12">
    <location>
        <begin position="144"/>
        <end position="383"/>
    </location>
</feature>
<dbReference type="InterPro" id="IPR004100">
    <property type="entry name" value="ATPase_F1/V1/A1_a/bsu_N"/>
</dbReference>
<sequence length="464" mass="50882">MSQRIGKVVQIIGPVIDIKFDSDALPNIYNAIEIKMADRTIIAEVEQHVGDDIVRTIAVENTEGLRRGLDAYDTGKPISVPVGDAVLGRLFNVLGNPMDEGDKIKAENYYPIHRSAPSFEEQSVKPEIFETGIKVIDLLAPYPKGGKIGLFGGAGVGKTVLIQELINNIAKQYGGLSVFTGVGERTREGNDLYHEMKDSGVINKTALVFGQMNEPPGARMRVALTGLTMAEYFRDKGQDVLLFIDNIFRFTQAGSEVSALLGRIPSAVGYQPTLATEMGALQERITSTKNGSITSVQAVYVPADDLTDPAPATTFTHLDATTVLSRSIVELGIYPAVDPLDSTSRILDPRVVGEEHYDVAIKIKHILERYKELQDIIAILGVDELAEEDKLIVSRARRIQRFLSQPFTVAEQFTGMQGKFVSIKDTVRGFKEILEGKHDDIPESAFLFAGTIEDVIEKAKTMNN</sequence>
<dbReference type="SMART" id="SM00382">
    <property type="entry name" value="AAA"/>
    <property type="match status" value="1"/>
</dbReference>
<keyword evidence="10 11" id="KW-0066">ATP synthesis</keyword>
<dbReference type="Gene3D" id="1.10.1140.10">
    <property type="entry name" value="Bovine Mitochondrial F1-atpase, Atp Synthase Beta Chain, Chain D, domain 3"/>
    <property type="match status" value="1"/>
</dbReference>
<protein>
    <recommendedName>
        <fullName evidence="11">ATP synthase subunit beta</fullName>
        <ecNumber evidence="11">7.1.2.2</ecNumber>
    </recommendedName>
    <alternativeName>
        <fullName evidence="11">ATP synthase F1 sector subunit beta</fullName>
    </alternativeName>
    <alternativeName>
        <fullName evidence="11">F-ATPase subunit beta</fullName>
    </alternativeName>
</protein>
<comment type="subcellular location">
    <subcellularLocation>
        <location evidence="11">Cell membrane</location>
        <topology evidence="11">Peripheral membrane protein</topology>
    </subcellularLocation>
    <subcellularLocation>
        <location evidence="1">Membrane</location>
    </subcellularLocation>
</comment>
<dbReference type="InterPro" id="IPR027417">
    <property type="entry name" value="P-loop_NTPase"/>
</dbReference>
<keyword evidence="3 11" id="KW-0813">Transport</keyword>
<evidence type="ECO:0000256" key="2">
    <source>
        <dbReference type="ARBA" id="ARBA00008936"/>
    </source>
</evidence>
<keyword evidence="5 11" id="KW-0067">ATP-binding</keyword>
<evidence type="ECO:0000313" key="13">
    <source>
        <dbReference type="EMBL" id="MDQ0478404.1"/>
    </source>
</evidence>
<evidence type="ECO:0000256" key="8">
    <source>
        <dbReference type="ARBA" id="ARBA00023136"/>
    </source>
</evidence>
<dbReference type="PROSITE" id="PS00152">
    <property type="entry name" value="ATPASE_ALPHA_BETA"/>
    <property type="match status" value="1"/>
</dbReference>
<keyword evidence="14" id="KW-1185">Reference proteome</keyword>
<keyword evidence="6 11" id="KW-1278">Translocase</keyword>
<keyword evidence="11" id="KW-1003">Cell membrane</keyword>
<keyword evidence="8 11" id="KW-0472">Membrane</keyword>
<dbReference type="InterPro" id="IPR050053">
    <property type="entry name" value="ATPase_alpha/beta_chains"/>
</dbReference>
<dbReference type="NCBIfam" id="TIGR01039">
    <property type="entry name" value="atpD"/>
    <property type="match status" value="1"/>
</dbReference>
<dbReference type="SUPFAM" id="SSF47917">
    <property type="entry name" value="C-terminal domain of alpha and beta subunits of F1 ATP synthase"/>
    <property type="match status" value="1"/>
</dbReference>
<dbReference type="Proteomes" id="UP001224418">
    <property type="component" value="Unassembled WGS sequence"/>
</dbReference>
<evidence type="ECO:0000256" key="7">
    <source>
        <dbReference type="ARBA" id="ARBA00023065"/>
    </source>
</evidence>
<evidence type="ECO:0000313" key="14">
    <source>
        <dbReference type="Proteomes" id="UP001224418"/>
    </source>
</evidence>
<proteinExistence type="inferred from homology"/>
<dbReference type="EC" id="7.1.2.2" evidence="11"/>
<accession>A0ABU0JQS5</accession>
<gene>
    <name evidence="11" type="primary">atpD</name>
    <name evidence="13" type="ORF">QOZ93_000105</name>
</gene>
<dbReference type="CDD" id="cd18110">
    <property type="entry name" value="ATP-synt_F1_beta_C"/>
    <property type="match status" value="1"/>
</dbReference>
<comment type="similarity">
    <text evidence="2 11">Belongs to the ATPase alpha/beta chains family.</text>
</comment>
<keyword evidence="7 11" id="KW-0406">Ion transport</keyword>
<dbReference type="CDD" id="cd18115">
    <property type="entry name" value="ATP-synt_F1_beta_N"/>
    <property type="match status" value="1"/>
</dbReference>
<evidence type="ECO:0000256" key="10">
    <source>
        <dbReference type="ARBA" id="ARBA00023310"/>
    </source>
</evidence>
<evidence type="ECO:0000256" key="11">
    <source>
        <dbReference type="HAMAP-Rule" id="MF_01347"/>
    </source>
</evidence>
<dbReference type="EMBL" id="JAUSWN010000001">
    <property type="protein sequence ID" value="MDQ0478404.1"/>
    <property type="molecule type" value="Genomic_DNA"/>
</dbReference>